<sequence length="191" mass="21114">MRRLFAPWVLALNLILPATEASSQTEDETRLKIIELVNRAAKTNNQNLLAEYVKQGGPLNVQDQKGYTPLIFAAYYGHEQLITFLLGHGADPCLKDTRGNTALMGAIFKGNLKIAYQLMKTPCVIEQRNHADQTPLMFATLFGRKDIAKALIKQGAAVDAQDNQGRTARSLAVDQNNSEMLELLESLSITN</sequence>
<dbReference type="InterPro" id="IPR036770">
    <property type="entry name" value="Ankyrin_rpt-contain_sf"/>
</dbReference>
<dbReference type="RefSeq" id="WP_132322312.1">
    <property type="nucleotide sequence ID" value="NZ_FWZT01000018.1"/>
</dbReference>
<evidence type="ECO:0000256" key="1">
    <source>
        <dbReference type="ARBA" id="ARBA00022737"/>
    </source>
</evidence>
<dbReference type="EMBL" id="FWZT01000018">
    <property type="protein sequence ID" value="SMF57063.1"/>
    <property type="molecule type" value="Genomic_DNA"/>
</dbReference>
<feature type="repeat" description="ANK" evidence="3">
    <location>
        <begin position="65"/>
        <end position="97"/>
    </location>
</feature>
<dbReference type="AlphaFoldDB" id="A0A1Y6CIS9"/>
<dbReference type="OrthoDB" id="5296000at2"/>
<dbReference type="SMART" id="SM00248">
    <property type="entry name" value="ANK"/>
    <property type="match status" value="4"/>
</dbReference>
<dbReference type="PANTHER" id="PTHR24171">
    <property type="entry name" value="ANKYRIN REPEAT DOMAIN-CONTAINING PROTEIN 39-RELATED"/>
    <property type="match status" value="1"/>
</dbReference>
<dbReference type="PROSITE" id="PS50297">
    <property type="entry name" value="ANK_REP_REGION"/>
    <property type="match status" value="2"/>
</dbReference>
<dbReference type="Proteomes" id="UP000192907">
    <property type="component" value="Unassembled WGS sequence"/>
</dbReference>
<keyword evidence="2 3" id="KW-0040">ANK repeat</keyword>
<dbReference type="Gene3D" id="1.25.40.20">
    <property type="entry name" value="Ankyrin repeat-containing domain"/>
    <property type="match status" value="2"/>
</dbReference>
<evidence type="ECO:0000256" key="3">
    <source>
        <dbReference type="PROSITE-ProRule" id="PRU00023"/>
    </source>
</evidence>
<proteinExistence type="predicted"/>
<keyword evidence="6" id="KW-1185">Reference proteome</keyword>
<dbReference type="Pfam" id="PF00023">
    <property type="entry name" value="Ank"/>
    <property type="match status" value="1"/>
</dbReference>
<accession>A0A1Y6CIS9</accession>
<feature type="signal peptide" evidence="4">
    <location>
        <begin position="1"/>
        <end position="23"/>
    </location>
</feature>
<dbReference type="SUPFAM" id="SSF48403">
    <property type="entry name" value="Ankyrin repeat"/>
    <property type="match status" value="1"/>
</dbReference>
<name>A0A1Y6CIS9_9BACT</name>
<keyword evidence="4" id="KW-0732">Signal</keyword>
<organism evidence="5 6">
    <name type="scientific">Pseudobacteriovorax antillogorgiicola</name>
    <dbReference type="NCBI Taxonomy" id="1513793"/>
    <lineage>
        <taxon>Bacteria</taxon>
        <taxon>Pseudomonadati</taxon>
        <taxon>Bdellovibrionota</taxon>
        <taxon>Oligoflexia</taxon>
        <taxon>Oligoflexales</taxon>
        <taxon>Pseudobacteriovoracaceae</taxon>
        <taxon>Pseudobacteriovorax</taxon>
    </lineage>
</organism>
<dbReference type="PRINTS" id="PR01415">
    <property type="entry name" value="ANKYRIN"/>
</dbReference>
<gene>
    <name evidence="5" type="ORF">SAMN06296036_11886</name>
</gene>
<evidence type="ECO:0000313" key="6">
    <source>
        <dbReference type="Proteomes" id="UP000192907"/>
    </source>
</evidence>
<dbReference type="PANTHER" id="PTHR24171:SF9">
    <property type="entry name" value="ANKYRIN REPEAT DOMAIN-CONTAINING PROTEIN 39"/>
    <property type="match status" value="1"/>
</dbReference>
<feature type="repeat" description="ANK" evidence="3">
    <location>
        <begin position="131"/>
        <end position="163"/>
    </location>
</feature>
<protein>
    <submittedName>
        <fullName evidence="5">Uncharacterized protein</fullName>
    </submittedName>
</protein>
<evidence type="ECO:0000256" key="4">
    <source>
        <dbReference type="SAM" id="SignalP"/>
    </source>
</evidence>
<evidence type="ECO:0000313" key="5">
    <source>
        <dbReference type="EMBL" id="SMF57063.1"/>
    </source>
</evidence>
<reference evidence="6" key="1">
    <citation type="submission" date="2017-04" db="EMBL/GenBank/DDBJ databases">
        <authorList>
            <person name="Varghese N."/>
            <person name="Submissions S."/>
        </authorList>
    </citation>
    <scope>NUCLEOTIDE SEQUENCE [LARGE SCALE GENOMIC DNA]</scope>
    <source>
        <strain evidence="6">RKEM611</strain>
    </source>
</reference>
<dbReference type="STRING" id="1513793.SAMN06296036_11886"/>
<feature type="chain" id="PRO_5012689708" evidence="4">
    <location>
        <begin position="24"/>
        <end position="191"/>
    </location>
</feature>
<dbReference type="Pfam" id="PF12796">
    <property type="entry name" value="Ank_2"/>
    <property type="match status" value="1"/>
</dbReference>
<dbReference type="InterPro" id="IPR002110">
    <property type="entry name" value="Ankyrin_rpt"/>
</dbReference>
<evidence type="ECO:0000256" key="2">
    <source>
        <dbReference type="ARBA" id="ARBA00023043"/>
    </source>
</evidence>
<keyword evidence="1" id="KW-0677">Repeat</keyword>
<dbReference type="PROSITE" id="PS50088">
    <property type="entry name" value="ANK_REPEAT"/>
    <property type="match status" value="2"/>
</dbReference>